<evidence type="ECO:0000259" key="2">
    <source>
        <dbReference type="Pfam" id="PF13660"/>
    </source>
</evidence>
<dbReference type="PANTHER" id="PTHR12227">
    <property type="entry name" value="GLYCERATE KINASE"/>
    <property type="match status" value="1"/>
</dbReference>
<accession>A0ABY9R304</accession>
<dbReference type="RefSeq" id="WP_309541168.1">
    <property type="nucleotide sequence ID" value="NZ_CP133659.1"/>
</dbReference>
<organism evidence="3 4">
    <name type="scientific">Nitratidesulfovibrio liaohensis</name>
    <dbReference type="NCBI Taxonomy" id="2604158"/>
    <lineage>
        <taxon>Bacteria</taxon>
        <taxon>Pseudomonadati</taxon>
        <taxon>Thermodesulfobacteriota</taxon>
        <taxon>Desulfovibrionia</taxon>
        <taxon>Desulfovibrionales</taxon>
        <taxon>Desulfovibrionaceae</taxon>
        <taxon>Nitratidesulfovibrio</taxon>
    </lineage>
</organism>
<dbReference type="Proteomes" id="UP001180616">
    <property type="component" value="Chromosome"/>
</dbReference>
<evidence type="ECO:0000313" key="4">
    <source>
        <dbReference type="Proteomes" id="UP001180616"/>
    </source>
</evidence>
<dbReference type="Gene3D" id="3.40.1480.10">
    <property type="entry name" value="MOFRL domain"/>
    <property type="match status" value="1"/>
</dbReference>
<keyword evidence="4" id="KW-1185">Reference proteome</keyword>
<dbReference type="InterPro" id="IPR007835">
    <property type="entry name" value="MOFRL"/>
</dbReference>
<dbReference type="Pfam" id="PF13660">
    <property type="entry name" value="DUF4147"/>
    <property type="match status" value="1"/>
</dbReference>
<dbReference type="InterPro" id="IPR025286">
    <property type="entry name" value="MOFRL_assoc_dom"/>
</dbReference>
<feature type="domain" description="MOFRL" evidence="1">
    <location>
        <begin position="330"/>
        <end position="437"/>
    </location>
</feature>
<protein>
    <submittedName>
        <fullName evidence="3">DUF4147 domain-containing protein</fullName>
    </submittedName>
</protein>
<dbReference type="Pfam" id="PF05161">
    <property type="entry name" value="MOFRL"/>
    <property type="match status" value="1"/>
</dbReference>
<feature type="domain" description="MOFRL-associated" evidence="2">
    <location>
        <begin position="9"/>
        <end position="245"/>
    </location>
</feature>
<evidence type="ECO:0000313" key="3">
    <source>
        <dbReference type="EMBL" id="WMW65129.1"/>
    </source>
</evidence>
<dbReference type="PANTHER" id="PTHR12227:SF0">
    <property type="entry name" value="GLYCERATE KINASE"/>
    <property type="match status" value="1"/>
</dbReference>
<dbReference type="InterPro" id="IPR038614">
    <property type="entry name" value="GK_N_sf"/>
</dbReference>
<dbReference type="InterPro" id="IPR037035">
    <property type="entry name" value="GK-like_C_sf"/>
</dbReference>
<dbReference type="SUPFAM" id="SSF82544">
    <property type="entry name" value="GckA/TtuD-like"/>
    <property type="match status" value="1"/>
</dbReference>
<dbReference type="InterPro" id="IPR039760">
    <property type="entry name" value="MOFRL_protein"/>
</dbReference>
<dbReference type="EMBL" id="CP133659">
    <property type="protein sequence ID" value="WMW65129.1"/>
    <property type="molecule type" value="Genomic_DNA"/>
</dbReference>
<reference evidence="3" key="1">
    <citation type="submission" date="2023-09" db="EMBL/GenBank/DDBJ databases">
        <authorList>
            <consortium name="CW5 consortium"/>
            <person name="Lu C.-W."/>
        </authorList>
    </citation>
    <scope>NUCLEOTIDE SEQUENCE</scope>
    <source>
        <strain evidence="3">KPS</strain>
    </source>
</reference>
<dbReference type="Gene3D" id="3.40.50.10180">
    <property type="entry name" value="Glycerate kinase, MOFRL-like N-terminal domain"/>
    <property type="match status" value="1"/>
</dbReference>
<gene>
    <name evidence="3" type="ORF">KPS_003231</name>
</gene>
<sequence length="452" mass="46854">MTPEQRAVLDHILSRALDAVAPDRAVHRHVRRNGNTLHIAGRDYDLSAHERVYVVGAGKGAAPMAAALEDILGDRVHDGVVVVKYGHTAPLKRIALREAAHPVPDAAGERAANEILDLVRTAGPRDLVLCALTGGASALTPALQPGITLDDMRAATTLLLECGATIHEINALRKHLSAFGGGNLARAAAPARVVSLIISDVVGDDLDVIASGPTSPDVSTYADCQSIADRFGILHRLPAPVVERLTAGMRGMAAETPKPGDPVFDAVQNCIVASNRLALEAAAEAAAAHGYRPRILTDTMTGEARVRARELVEEAASAAEGLPHPEGPFCLLAGGETTVTITGGGLGGRNQEMALAAAIRMDELADCQHIAMLCAGTDGTDGPTDAAGGYASGSTLCVARDCGVDAHVHLADNDAYNFLDRTGHLLRTGPTLTNVMDLAVLLVDAPKGKPAA</sequence>
<name>A0ABY9R304_9BACT</name>
<evidence type="ECO:0000259" key="1">
    <source>
        <dbReference type="Pfam" id="PF05161"/>
    </source>
</evidence>
<proteinExistence type="predicted"/>